<name>A0A7V5CTE6_9BACT</name>
<feature type="transmembrane region" description="Helical" evidence="5">
    <location>
        <begin position="33"/>
        <end position="57"/>
    </location>
</feature>
<dbReference type="GO" id="GO:0016020">
    <property type="term" value="C:membrane"/>
    <property type="evidence" value="ECO:0007669"/>
    <property type="project" value="UniProtKB-SubCell"/>
</dbReference>
<sequence>MSSTPAPAVAGRYKYLTDSYVFRWQNQTLRADLILTLPIALCLIFGIVIGHPAVGMIAAGGAMNTGFGKKQCIDDSNLLPMIFVTFGMAFAGFLGVMLGYHSVLMVLMAALWGFGYGMLTSRPGGYAWVGQQCVITLLVASAFPAPPLDALARGALLFAGGALQLVLSSLLLHISGELRARLLQLKQYMVAEEAALRQAVVETADSLWRRRSLNSAIPYALRLAFTLGLTTEIYRRLNYPSGYWIPITALVVLKPGMTDTVNRVIARMFGTVAGAILISFLLVHLHPGLITLAAMTILFAWLGYGLLNVNYALFTFTVTGYIVFLLSLNELPGPEVAQHRAICTLIGAGIALCVRLIVISLYKRGWQKAIHSLSPS</sequence>
<organism evidence="7">
    <name type="scientific">Acidobacterium capsulatum</name>
    <dbReference type="NCBI Taxonomy" id="33075"/>
    <lineage>
        <taxon>Bacteria</taxon>
        <taxon>Pseudomonadati</taxon>
        <taxon>Acidobacteriota</taxon>
        <taxon>Terriglobia</taxon>
        <taxon>Terriglobales</taxon>
        <taxon>Acidobacteriaceae</taxon>
        <taxon>Acidobacterium</taxon>
    </lineage>
</organism>
<keyword evidence="3 5" id="KW-1133">Transmembrane helix</keyword>
<dbReference type="EMBL" id="DTKL01000043">
    <property type="protein sequence ID" value="HGY94457.1"/>
    <property type="molecule type" value="Genomic_DNA"/>
</dbReference>
<evidence type="ECO:0000259" key="6">
    <source>
        <dbReference type="Pfam" id="PF13515"/>
    </source>
</evidence>
<feature type="domain" description="Integral membrane bound transporter" evidence="6">
    <location>
        <begin position="233"/>
        <end position="354"/>
    </location>
</feature>
<comment type="subcellular location">
    <subcellularLocation>
        <location evidence="1">Membrane</location>
        <topology evidence="1">Multi-pass membrane protein</topology>
    </subcellularLocation>
</comment>
<evidence type="ECO:0000256" key="5">
    <source>
        <dbReference type="SAM" id="Phobius"/>
    </source>
</evidence>
<feature type="transmembrane region" description="Helical" evidence="5">
    <location>
        <begin position="126"/>
        <end position="145"/>
    </location>
</feature>
<gene>
    <name evidence="7" type="ORF">ENW50_07205</name>
</gene>
<keyword evidence="4 5" id="KW-0472">Membrane</keyword>
<evidence type="ECO:0000256" key="1">
    <source>
        <dbReference type="ARBA" id="ARBA00004141"/>
    </source>
</evidence>
<comment type="caution">
    <text evidence="7">The sequence shown here is derived from an EMBL/GenBank/DDBJ whole genome shotgun (WGS) entry which is preliminary data.</text>
</comment>
<dbReference type="InterPro" id="IPR049453">
    <property type="entry name" value="Memb_transporter_dom"/>
</dbReference>
<dbReference type="AlphaFoldDB" id="A0A7V5CTE6"/>
<feature type="transmembrane region" description="Helical" evidence="5">
    <location>
        <begin position="102"/>
        <end position="119"/>
    </location>
</feature>
<evidence type="ECO:0000256" key="3">
    <source>
        <dbReference type="ARBA" id="ARBA00022989"/>
    </source>
</evidence>
<feature type="transmembrane region" description="Helical" evidence="5">
    <location>
        <begin position="311"/>
        <end position="329"/>
    </location>
</feature>
<feature type="transmembrane region" description="Helical" evidence="5">
    <location>
        <begin position="264"/>
        <end position="282"/>
    </location>
</feature>
<reference evidence="7" key="1">
    <citation type="journal article" date="2020" name="mSystems">
        <title>Genome- and Community-Level Interaction Insights into Carbon Utilization and Element Cycling Functions of Hydrothermarchaeota in Hydrothermal Sediment.</title>
        <authorList>
            <person name="Zhou Z."/>
            <person name="Liu Y."/>
            <person name="Xu W."/>
            <person name="Pan J."/>
            <person name="Luo Z.H."/>
            <person name="Li M."/>
        </authorList>
    </citation>
    <scope>NUCLEOTIDE SEQUENCE [LARGE SCALE GENOMIC DNA]</scope>
    <source>
        <strain evidence="7">SpSt-855</strain>
    </source>
</reference>
<proteinExistence type="predicted"/>
<dbReference type="Pfam" id="PF13515">
    <property type="entry name" value="FUSC_2"/>
    <property type="match status" value="1"/>
</dbReference>
<feature type="transmembrane region" description="Helical" evidence="5">
    <location>
        <begin position="341"/>
        <end position="362"/>
    </location>
</feature>
<accession>A0A7V5CTE6</accession>
<feature type="transmembrane region" description="Helical" evidence="5">
    <location>
        <begin position="151"/>
        <end position="172"/>
    </location>
</feature>
<keyword evidence="2 5" id="KW-0812">Transmembrane</keyword>
<evidence type="ECO:0000256" key="4">
    <source>
        <dbReference type="ARBA" id="ARBA00023136"/>
    </source>
</evidence>
<feature type="transmembrane region" description="Helical" evidence="5">
    <location>
        <begin position="78"/>
        <end position="96"/>
    </location>
</feature>
<protein>
    <submittedName>
        <fullName evidence="7">FUSC family protein</fullName>
    </submittedName>
</protein>
<evidence type="ECO:0000313" key="7">
    <source>
        <dbReference type="EMBL" id="HGY94457.1"/>
    </source>
</evidence>
<evidence type="ECO:0000256" key="2">
    <source>
        <dbReference type="ARBA" id="ARBA00022692"/>
    </source>
</evidence>
<feature type="transmembrane region" description="Helical" evidence="5">
    <location>
        <begin position="288"/>
        <end position="304"/>
    </location>
</feature>